<dbReference type="GO" id="GO:0005886">
    <property type="term" value="C:plasma membrane"/>
    <property type="evidence" value="ECO:0007669"/>
    <property type="project" value="UniProtKB-SubCell"/>
</dbReference>
<name>A0AAI8G4H3_9FLAO</name>
<dbReference type="AlphaFoldDB" id="A0AAI8G4H3"/>
<dbReference type="Proteomes" id="UP000069030">
    <property type="component" value="Chromosome"/>
</dbReference>
<feature type="transmembrane region" description="Helical" evidence="6">
    <location>
        <begin position="383"/>
        <end position="401"/>
    </location>
</feature>
<evidence type="ECO:0000259" key="8">
    <source>
        <dbReference type="Pfam" id="PF13567"/>
    </source>
</evidence>
<evidence type="ECO:0008006" key="11">
    <source>
        <dbReference type="Google" id="ProtNLM"/>
    </source>
</evidence>
<dbReference type="PANTHER" id="PTHR30619">
    <property type="entry name" value="DNA INTERNALIZATION/COMPETENCE PROTEIN COMEC/REC2"/>
    <property type="match status" value="1"/>
</dbReference>
<dbReference type="InterPro" id="IPR052159">
    <property type="entry name" value="Competence_DNA_uptake"/>
</dbReference>
<feature type="transmembrane region" description="Helical" evidence="6">
    <location>
        <begin position="62"/>
        <end position="80"/>
    </location>
</feature>
<feature type="transmembrane region" description="Helical" evidence="6">
    <location>
        <begin position="329"/>
        <end position="346"/>
    </location>
</feature>
<keyword evidence="5 6" id="KW-0472">Membrane</keyword>
<sequence>MKPIKFSFLFYSLFLFLGIYLDLPISTFWVIATLCILLFVLTISLMNRYVHFPSWFMGSKDIVLFVSLFFFLGVGLKGLVKNQYDSELLKIETYLNKPKNSRIDIKITETLSNKTNKRFIGELIRVGDTVCSNKIALYFNERQDSLVVGDVISYYGRVGSIQQPKNFGQFDYRKYMQGKGIFIQSYVGDYFVVGHDVHWRYEILKLRRSLIDKIYLDNTVLQENTKGLIMALLVGEKSYIDSTIINQFKEVGVMHVLAISGLHVGLIYLVLARSLFFLPKRIRSIVILVLLWFFVFLSGFSASVFRAVLMFTIYLVSQLLRRNQNLEHSIGLALFCSLCIYPYWVYDLGFQLSYLAVISIVYILPLFKKFYSKNKILQYIQGITYVSISVQVGLIPIQLYYFQQFSFLFLLANLIVIPLITVLVILGMVYLVVMWIESISIAAGFFLNVLTDLLYRLIELVHRLDYFSFQNVQISFVQMALLLILIGGALLTYYQKKLRYIVGGVLLCSALQLGTTLGSSKEDTWDTEIVVPFMSNKNNRSVWIRDYDTVHVLMNLIDSTDQRHLRDLDKYVQEYSLEKVVYHPLEGIIPSTQDKLLIIDNDRIAYSGVLDASVILFSGQPKINFERMLEVRLPKLVIFHNSVPFWFKRKCIDICVKKNIPFHDMYEKGYWSSLL</sequence>
<dbReference type="NCBIfam" id="TIGR00360">
    <property type="entry name" value="ComEC_N-term"/>
    <property type="match status" value="1"/>
</dbReference>
<proteinExistence type="predicted"/>
<keyword evidence="2" id="KW-1003">Cell membrane</keyword>
<dbReference type="Pfam" id="PF03772">
    <property type="entry name" value="Competence"/>
    <property type="match status" value="1"/>
</dbReference>
<feature type="transmembrane region" description="Helical" evidence="6">
    <location>
        <begin position="28"/>
        <end position="50"/>
    </location>
</feature>
<evidence type="ECO:0000313" key="10">
    <source>
        <dbReference type="Proteomes" id="UP000069030"/>
    </source>
</evidence>
<evidence type="ECO:0000256" key="1">
    <source>
        <dbReference type="ARBA" id="ARBA00004651"/>
    </source>
</evidence>
<protein>
    <recommendedName>
        <fullName evidence="11">Competence protein ComEC</fullName>
    </recommendedName>
</protein>
<feature type="transmembrane region" description="Helical" evidence="6">
    <location>
        <begin position="352"/>
        <end position="371"/>
    </location>
</feature>
<evidence type="ECO:0000256" key="4">
    <source>
        <dbReference type="ARBA" id="ARBA00022989"/>
    </source>
</evidence>
<evidence type="ECO:0000256" key="2">
    <source>
        <dbReference type="ARBA" id="ARBA00022475"/>
    </source>
</evidence>
<feature type="transmembrane region" description="Helical" evidence="6">
    <location>
        <begin position="407"/>
        <end position="432"/>
    </location>
</feature>
<feature type="transmembrane region" description="Helical" evidence="6">
    <location>
        <begin position="284"/>
        <end position="317"/>
    </location>
</feature>
<evidence type="ECO:0000259" key="7">
    <source>
        <dbReference type="Pfam" id="PF03772"/>
    </source>
</evidence>
<dbReference type="InterPro" id="IPR004477">
    <property type="entry name" value="ComEC_N"/>
</dbReference>
<dbReference type="KEGG" id="mod:AS202_07365"/>
<evidence type="ECO:0000256" key="6">
    <source>
        <dbReference type="SAM" id="Phobius"/>
    </source>
</evidence>
<dbReference type="RefSeq" id="WP_006260524.1">
    <property type="nucleotide sequence ID" value="NZ_CP013690.1"/>
</dbReference>
<feature type="domain" description="ComEC/Rec2-related protein" evidence="7">
    <location>
        <begin position="232"/>
        <end position="491"/>
    </location>
</feature>
<keyword evidence="3 6" id="KW-0812">Transmembrane</keyword>
<keyword evidence="4 6" id="KW-1133">Transmembrane helix</keyword>
<feature type="domain" description="DUF4131" evidence="8">
    <location>
        <begin position="27"/>
        <end position="188"/>
    </location>
</feature>
<evidence type="ECO:0000313" key="9">
    <source>
        <dbReference type="EMBL" id="ALU25970.1"/>
    </source>
</evidence>
<accession>A0AAI8G4H3</accession>
<reference evidence="9 10" key="1">
    <citation type="journal article" date="2016" name="J. Zhejiang Univ. Sci. B">
        <title>Antibiotic resistance mechanisms of Myroides sp.</title>
        <authorList>
            <person name="Hu S."/>
            <person name="Yuan S."/>
            <person name="Qu H."/>
            <person name="Jiang T."/>
            <person name="Zhou Y."/>
            <person name="Wang M."/>
            <person name="Ming D."/>
        </authorList>
    </citation>
    <scope>NUCLEOTIDE SEQUENCE [LARGE SCALE GENOMIC DNA]</scope>
    <source>
        <strain evidence="9 10">PR63039</strain>
    </source>
</reference>
<dbReference type="PANTHER" id="PTHR30619:SF1">
    <property type="entry name" value="RECOMBINATION PROTEIN 2"/>
    <property type="match status" value="1"/>
</dbReference>
<feature type="transmembrane region" description="Helical" evidence="6">
    <location>
        <begin position="6"/>
        <end position="23"/>
    </location>
</feature>
<gene>
    <name evidence="9" type="ORF">AS202_07365</name>
</gene>
<dbReference type="InterPro" id="IPR025405">
    <property type="entry name" value="DUF4131"/>
</dbReference>
<feature type="transmembrane region" description="Helical" evidence="6">
    <location>
        <begin position="439"/>
        <end position="458"/>
    </location>
</feature>
<comment type="subcellular location">
    <subcellularLocation>
        <location evidence="1">Cell membrane</location>
        <topology evidence="1">Multi-pass membrane protein</topology>
    </subcellularLocation>
</comment>
<dbReference type="Pfam" id="PF13567">
    <property type="entry name" value="DUF4131"/>
    <property type="match status" value="1"/>
</dbReference>
<feature type="transmembrane region" description="Helical" evidence="6">
    <location>
        <begin position="474"/>
        <end position="494"/>
    </location>
</feature>
<evidence type="ECO:0000256" key="3">
    <source>
        <dbReference type="ARBA" id="ARBA00022692"/>
    </source>
</evidence>
<feature type="transmembrane region" description="Helical" evidence="6">
    <location>
        <begin position="256"/>
        <end position="278"/>
    </location>
</feature>
<dbReference type="EMBL" id="CP013690">
    <property type="protein sequence ID" value="ALU25970.1"/>
    <property type="molecule type" value="Genomic_DNA"/>
</dbReference>
<organism evidence="9 10">
    <name type="scientific">Myroides odoratimimus</name>
    <dbReference type="NCBI Taxonomy" id="76832"/>
    <lineage>
        <taxon>Bacteria</taxon>
        <taxon>Pseudomonadati</taxon>
        <taxon>Bacteroidota</taxon>
        <taxon>Flavobacteriia</taxon>
        <taxon>Flavobacteriales</taxon>
        <taxon>Flavobacteriaceae</taxon>
        <taxon>Myroides</taxon>
    </lineage>
</organism>
<evidence type="ECO:0000256" key="5">
    <source>
        <dbReference type="ARBA" id="ARBA00023136"/>
    </source>
</evidence>